<feature type="domain" description="S-locus receptor kinase C-terminal" evidence="1">
    <location>
        <begin position="99"/>
        <end position="137"/>
    </location>
</feature>
<evidence type="ECO:0000259" key="1">
    <source>
        <dbReference type="Pfam" id="PF11883"/>
    </source>
</evidence>
<reference evidence="2 3" key="1">
    <citation type="journal article" date="2013" name="Genome Biol.">
        <title>The genome sequence of the most widely cultivated cacao type and its use to identify candidate genes regulating pod color.</title>
        <authorList>
            <person name="Motamayor J.C."/>
            <person name="Mockaitis K."/>
            <person name="Schmutz J."/>
            <person name="Haiminen N."/>
            <person name="Iii D.L."/>
            <person name="Cornejo O."/>
            <person name="Findley S.D."/>
            <person name="Zheng P."/>
            <person name="Utro F."/>
            <person name="Royaert S."/>
            <person name="Saski C."/>
            <person name="Jenkins J."/>
            <person name="Podicheti R."/>
            <person name="Zhao M."/>
            <person name="Scheffler B.E."/>
            <person name="Stack J.C."/>
            <person name="Feltus F.A."/>
            <person name="Mustiga G.M."/>
            <person name="Amores F."/>
            <person name="Phillips W."/>
            <person name="Marelli J.P."/>
            <person name="May G.D."/>
            <person name="Shapiro H."/>
            <person name="Ma J."/>
            <person name="Bustamante C.D."/>
            <person name="Schnell R.J."/>
            <person name="Main D."/>
            <person name="Gilbert D."/>
            <person name="Parida L."/>
            <person name="Kuhn D.N."/>
        </authorList>
    </citation>
    <scope>NUCLEOTIDE SEQUENCE [LARGE SCALE GENOMIC DNA]</scope>
    <source>
        <strain evidence="3">cv. Matina 1-6</strain>
    </source>
</reference>
<dbReference type="SUPFAM" id="SSF56112">
    <property type="entry name" value="Protein kinase-like (PK-like)"/>
    <property type="match status" value="1"/>
</dbReference>
<evidence type="ECO:0000313" key="2">
    <source>
        <dbReference type="EMBL" id="EOY12734.1"/>
    </source>
</evidence>
<protein>
    <submittedName>
        <fullName evidence="2">S-locus-specific glycoprotein S6, putative isoform 2</fullName>
    </submittedName>
</protein>
<dbReference type="Gramene" id="EOY12734">
    <property type="protein sequence ID" value="EOY12734"/>
    <property type="gene ID" value="TCM_031259"/>
</dbReference>
<proteinExistence type="predicted"/>
<evidence type="ECO:0000313" key="3">
    <source>
        <dbReference type="Proteomes" id="UP000026915"/>
    </source>
</evidence>
<dbReference type="Pfam" id="PF11883">
    <property type="entry name" value="DUF3403"/>
    <property type="match status" value="1"/>
</dbReference>
<dbReference type="EMBL" id="CM001885">
    <property type="protein sequence ID" value="EOY12734.1"/>
    <property type="molecule type" value="Genomic_DNA"/>
</dbReference>
<dbReference type="Gene3D" id="1.10.510.10">
    <property type="entry name" value="Transferase(Phosphotransferase) domain 1"/>
    <property type="match status" value="1"/>
</dbReference>
<accession>A0A061FE43</accession>
<sequence>QTEDKTRRVVGTYFGVLILEKITGKKRRGYSEPDRNLLGHVWRLWKEERTVETIDTALGDSYIIAEVLRCINVALLCVQQHPDDRTNMSSVLSMLAGDSTLPQPNQPGYFIERKLHSTKSTSSKHESQSNEFTITLLELC</sequence>
<dbReference type="GO" id="GO:0004674">
    <property type="term" value="F:protein serine/threonine kinase activity"/>
    <property type="evidence" value="ECO:0007669"/>
    <property type="project" value="InterPro"/>
</dbReference>
<dbReference type="PANTHER" id="PTHR27006">
    <property type="entry name" value="PROMASTIGOTE SURFACE ANTIGEN PROTEIN PSA"/>
    <property type="match status" value="1"/>
</dbReference>
<dbReference type="PANTHER" id="PTHR27006:SF605">
    <property type="entry name" value="COLD-RESPONSIVE PROTEIN KINASE 1-LIKE"/>
    <property type="match status" value="1"/>
</dbReference>
<dbReference type="InterPro" id="IPR021820">
    <property type="entry name" value="S-locus_recpt_kinase_C"/>
</dbReference>
<dbReference type="InterPro" id="IPR011009">
    <property type="entry name" value="Kinase-like_dom_sf"/>
</dbReference>
<organism evidence="2 3">
    <name type="scientific">Theobroma cacao</name>
    <name type="common">Cacao</name>
    <name type="synonym">Cocoa</name>
    <dbReference type="NCBI Taxonomy" id="3641"/>
    <lineage>
        <taxon>Eukaryota</taxon>
        <taxon>Viridiplantae</taxon>
        <taxon>Streptophyta</taxon>
        <taxon>Embryophyta</taxon>
        <taxon>Tracheophyta</taxon>
        <taxon>Spermatophyta</taxon>
        <taxon>Magnoliopsida</taxon>
        <taxon>eudicotyledons</taxon>
        <taxon>Gunneridae</taxon>
        <taxon>Pentapetalae</taxon>
        <taxon>rosids</taxon>
        <taxon>malvids</taxon>
        <taxon>Malvales</taxon>
        <taxon>Malvaceae</taxon>
        <taxon>Byttnerioideae</taxon>
        <taxon>Theobroma</taxon>
    </lineage>
</organism>
<dbReference type="Proteomes" id="UP000026915">
    <property type="component" value="Chromosome 7"/>
</dbReference>
<dbReference type="AlphaFoldDB" id="A0A061FE43"/>
<keyword evidence="3" id="KW-1185">Reference proteome</keyword>
<gene>
    <name evidence="2" type="ORF">TCM_031259</name>
</gene>
<name>A0A061FE43_THECC</name>
<feature type="non-terminal residue" evidence="2">
    <location>
        <position position="1"/>
    </location>
</feature>